<evidence type="ECO:0000259" key="5">
    <source>
        <dbReference type="PROSITE" id="PS50968"/>
    </source>
</evidence>
<dbReference type="Gene3D" id="4.10.320.10">
    <property type="entry name" value="E3-binding domain"/>
    <property type="match status" value="1"/>
</dbReference>
<dbReference type="CDD" id="cd06849">
    <property type="entry name" value="lipoyl_domain"/>
    <property type="match status" value="1"/>
</dbReference>
<accession>A0A166J068</accession>
<dbReference type="AlphaFoldDB" id="A0A166J068"/>
<dbReference type="InterPro" id="IPR045257">
    <property type="entry name" value="E2/Pdx1"/>
</dbReference>
<feature type="compositionally biased region" description="Pro residues" evidence="4">
    <location>
        <begin position="134"/>
        <end position="144"/>
    </location>
</feature>
<evidence type="ECO:0000256" key="2">
    <source>
        <dbReference type="ARBA" id="ARBA00022823"/>
    </source>
</evidence>
<keyword evidence="3" id="KW-0809">Transit peptide</keyword>
<dbReference type="Pfam" id="PF02817">
    <property type="entry name" value="E3_binding"/>
    <property type="match status" value="1"/>
</dbReference>
<dbReference type="GO" id="GO:0006086">
    <property type="term" value="P:pyruvate decarboxylation to acetyl-CoA"/>
    <property type="evidence" value="ECO:0007669"/>
    <property type="project" value="InterPro"/>
</dbReference>
<evidence type="ECO:0000256" key="4">
    <source>
        <dbReference type="SAM" id="MobiDB-lite"/>
    </source>
</evidence>
<dbReference type="GO" id="GO:0045254">
    <property type="term" value="C:pyruvate dehydrogenase complex"/>
    <property type="evidence" value="ECO:0007669"/>
    <property type="project" value="InterPro"/>
</dbReference>
<evidence type="ECO:0000313" key="8">
    <source>
        <dbReference type="Proteomes" id="UP000076798"/>
    </source>
</evidence>
<dbReference type="GO" id="GO:0004742">
    <property type="term" value="F:dihydrolipoyllysine-residue acetyltransferase activity"/>
    <property type="evidence" value="ECO:0007669"/>
    <property type="project" value="TreeGrafter"/>
</dbReference>
<feature type="region of interest" description="Disordered" evidence="4">
    <location>
        <begin position="109"/>
        <end position="165"/>
    </location>
</feature>
<sequence>MASIRHFQRQICASGGISSSARRTAVSKFLMPAMSPTMSEGGIAQWKKQEGDSFVAGDILLEIETDKATIDVEAQDDGVLGKIILPDGTKNVPVGKLIGLLAEEGDDISNLKVPEDETSGSRTLEAESSKPPETSSPPPAPSPNSSPSASPKYDAHKRDPSKPIFPSVMRLLEEFNVSESDIKGTGRRGMLTKGDVLAFLGKASSPTGTYKPVKDETGLGKGPVPPKAPEPPKALDGPSVRRLIVQALYEKSRPSTPRPSTAPDFDSIVNDYLPPSSRSSTSPPTPPTRPTSQPADKYLDGLY</sequence>
<keyword evidence="2" id="KW-0450">Lipoyl</keyword>
<dbReference type="SUPFAM" id="SSF51230">
    <property type="entry name" value="Single hybrid motif"/>
    <property type="match status" value="1"/>
</dbReference>
<dbReference type="EMBL" id="KV428005">
    <property type="protein sequence ID" value="KZT44246.1"/>
    <property type="molecule type" value="Genomic_DNA"/>
</dbReference>
<dbReference type="FunFam" id="2.40.50.100:FF:000010">
    <property type="entry name" value="Acetyltransferase component of pyruvate dehydrogenase complex"/>
    <property type="match status" value="1"/>
</dbReference>
<feature type="region of interest" description="Disordered" evidence="4">
    <location>
        <begin position="202"/>
        <end position="303"/>
    </location>
</feature>
<dbReference type="InterPro" id="IPR036625">
    <property type="entry name" value="E3-bd_dom_sf"/>
</dbReference>
<feature type="domain" description="Lipoyl-binding" evidence="5">
    <location>
        <begin position="26"/>
        <end position="102"/>
    </location>
</feature>
<organism evidence="7 8">
    <name type="scientific">Sistotremastrum suecicum HHB10207 ss-3</name>
    <dbReference type="NCBI Taxonomy" id="1314776"/>
    <lineage>
        <taxon>Eukaryota</taxon>
        <taxon>Fungi</taxon>
        <taxon>Dikarya</taxon>
        <taxon>Basidiomycota</taxon>
        <taxon>Agaricomycotina</taxon>
        <taxon>Agaricomycetes</taxon>
        <taxon>Sistotremastrales</taxon>
        <taxon>Sistotremastraceae</taxon>
        <taxon>Sistotremastrum</taxon>
    </lineage>
</organism>
<feature type="compositionally biased region" description="Pro residues" evidence="4">
    <location>
        <begin position="223"/>
        <end position="232"/>
    </location>
</feature>
<dbReference type="InterPro" id="IPR003016">
    <property type="entry name" value="2-oxoA_DH_lipoyl-BS"/>
</dbReference>
<dbReference type="Pfam" id="PF00364">
    <property type="entry name" value="Biotin_lipoyl"/>
    <property type="match status" value="1"/>
</dbReference>
<evidence type="ECO:0000256" key="1">
    <source>
        <dbReference type="ARBA" id="ARBA00007317"/>
    </source>
</evidence>
<dbReference type="Gene3D" id="2.40.50.100">
    <property type="match status" value="1"/>
</dbReference>
<gene>
    <name evidence="7" type="ORF">SISSUDRAFT_1068628</name>
</gene>
<evidence type="ECO:0000256" key="3">
    <source>
        <dbReference type="ARBA" id="ARBA00022946"/>
    </source>
</evidence>
<dbReference type="STRING" id="1314776.A0A166J068"/>
<keyword evidence="8" id="KW-1185">Reference proteome</keyword>
<dbReference type="PROSITE" id="PS00189">
    <property type="entry name" value="LIPOYL"/>
    <property type="match status" value="1"/>
</dbReference>
<evidence type="ECO:0000313" key="7">
    <source>
        <dbReference type="EMBL" id="KZT44246.1"/>
    </source>
</evidence>
<name>A0A166J068_9AGAM</name>
<dbReference type="SUPFAM" id="SSF47005">
    <property type="entry name" value="Peripheral subunit-binding domain of 2-oxo acid dehydrogenase complex"/>
    <property type="match status" value="1"/>
</dbReference>
<dbReference type="PANTHER" id="PTHR23151">
    <property type="entry name" value="DIHYDROLIPOAMIDE ACETYL/SUCCINYL-TRANSFERASE-RELATED"/>
    <property type="match status" value="1"/>
</dbReference>
<proteinExistence type="inferred from homology"/>
<reference evidence="7 8" key="1">
    <citation type="journal article" date="2016" name="Mol. Biol. Evol.">
        <title>Comparative Genomics of Early-Diverging Mushroom-Forming Fungi Provides Insights into the Origins of Lignocellulose Decay Capabilities.</title>
        <authorList>
            <person name="Nagy L.G."/>
            <person name="Riley R."/>
            <person name="Tritt A."/>
            <person name="Adam C."/>
            <person name="Daum C."/>
            <person name="Floudas D."/>
            <person name="Sun H."/>
            <person name="Yadav J.S."/>
            <person name="Pangilinan J."/>
            <person name="Larsson K.H."/>
            <person name="Matsuura K."/>
            <person name="Barry K."/>
            <person name="Labutti K."/>
            <person name="Kuo R."/>
            <person name="Ohm R.A."/>
            <person name="Bhattacharya S.S."/>
            <person name="Shirouzu T."/>
            <person name="Yoshinaga Y."/>
            <person name="Martin F.M."/>
            <person name="Grigoriev I.V."/>
            <person name="Hibbett D.S."/>
        </authorList>
    </citation>
    <scope>NUCLEOTIDE SEQUENCE [LARGE SCALE GENOMIC DNA]</scope>
    <source>
        <strain evidence="7 8">HHB10207 ss-3</strain>
    </source>
</reference>
<protein>
    <submittedName>
        <fullName evidence="7">Single hybrid motif-containing protein</fullName>
    </submittedName>
</protein>
<dbReference type="InterPro" id="IPR000089">
    <property type="entry name" value="Biotin_lipoyl"/>
</dbReference>
<dbReference type="PANTHER" id="PTHR23151:SF82">
    <property type="entry name" value="PYRUVATE DEHYDROGENASE COMPLEX PROTEIN X COMPONENT, MITOCHONDRIAL"/>
    <property type="match status" value="1"/>
</dbReference>
<evidence type="ECO:0000259" key="6">
    <source>
        <dbReference type="PROSITE" id="PS51826"/>
    </source>
</evidence>
<dbReference type="InterPro" id="IPR004167">
    <property type="entry name" value="PSBD"/>
</dbReference>
<dbReference type="PROSITE" id="PS50968">
    <property type="entry name" value="BIOTINYL_LIPOYL"/>
    <property type="match status" value="1"/>
</dbReference>
<feature type="domain" description="Peripheral subunit-binding (PSBD)" evidence="6">
    <location>
        <begin position="163"/>
        <end position="200"/>
    </location>
</feature>
<comment type="similarity">
    <text evidence="1">Belongs to the 2-oxoacid dehydrogenase family.</text>
</comment>
<dbReference type="InterPro" id="IPR011053">
    <property type="entry name" value="Single_hybrid_motif"/>
</dbReference>
<dbReference type="PROSITE" id="PS51826">
    <property type="entry name" value="PSBD"/>
    <property type="match status" value="1"/>
</dbReference>
<dbReference type="Proteomes" id="UP000076798">
    <property type="component" value="Unassembled WGS sequence"/>
</dbReference>
<dbReference type="OrthoDB" id="537444at2759"/>